<protein>
    <submittedName>
        <fullName evidence="2">Uncharacterized protein</fullName>
    </submittedName>
</protein>
<dbReference type="Proteomes" id="UP000054144">
    <property type="component" value="Unassembled WGS sequence"/>
</dbReference>
<sequence length="299" mass="32823">MLGVPLAKVRALDDVPARPIKYAILGAPALRTRSQGPPSSPPNPENGKFPEIPDLEWELRTGRAIYVLQRTLPAFFESGLITSIDKVTGLPRPSTPLTPFINLNDENDVKEDLESIYSRNIRLSYTPPTPLPAPFPKTLHVEGYHLYIASSAFIRHTLNALHSDLRLDLTKFAVNAPESEEDKPDAGQKDTDHPVQSAPKNRSKSLFVAFKVIGQSRVTGNTVEWDVRSTYTFSPLTGLILKHRVHSIQPEPHLSVYEPLRSSLGKVFGFGGNSRQGGAGAACKTEEVACPASDKEGER</sequence>
<feature type="compositionally biased region" description="Basic and acidic residues" evidence="1">
    <location>
        <begin position="184"/>
        <end position="193"/>
    </location>
</feature>
<evidence type="ECO:0000313" key="2">
    <source>
        <dbReference type="EMBL" id="KIY50205.1"/>
    </source>
</evidence>
<feature type="region of interest" description="Disordered" evidence="1">
    <location>
        <begin position="31"/>
        <end position="51"/>
    </location>
</feature>
<feature type="region of interest" description="Disordered" evidence="1">
    <location>
        <begin position="277"/>
        <end position="299"/>
    </location>
</feature>
<name>A0A0D7AIN8_9AGAR</name>
<dbReference type="OrthoDB" id="1099063at2759"/>
<keyword evidence="3" id="KW-1185">Reference proteome</keyword>
<dbReference type="AlphaFoldDB" id="A0A0D7AIN8"/>
<reference evidence="2 3" key="1">
    <citation type="journal article" date="2015" name="Fungal Genet. Biol.">
        <title>Evolution of novel wood decay mechanisms in Agaricales revealed by the genome sequences of Fistulina hepatica and Cylindrobasidium torrendii.</title>
        <authorList>
            <person name="Floudas D."/>
            <person name="Held B.W."/>
            <person name="Riley R."/>
            <person name="Nagy L.G."/>
            <person name="Koehler G."/>
            <person name="Ransdell A.S."/>
            <person name="Younus H."/>
            <person name="Chow J."/>
            <person name="Chiniquy J."/>
            <person name="Lipzen A."/>
            <person name="Tritt A."/>
            <person name="Sun H."/>
            <person name="Haridas S."/>
            <person name="LaButti K."/>
            <person name="Ohm R.A."/>
            <person name="Kues U."/>
            <person name="Blanchette R.A."/>
            <person name="Grigoriev I.V."/>
            <person name="Minto R.E."/>
            <person name="Hibbett D.S."/>
        </authorList>
    </citation>
    <scope>NUCLEOTIDE SEQUENCE [LARGE SCALE GENOMIC DNA]</scope>
    <source>
        <strain evidence="2 3">ATCC 64428</strain>
    </source>
</reference>
<dbReference type="EMBL" id="KN881676">
    <property type="protein sequence ID" value="KIY50205.1"/>
    <property type="molecule type" value="Genomic_DNA"/>
</dbReference>
<evidence type="ECO:0000313" key="3">
    <source>
        <dbReference type="Proteomes" id="UP000054144"/>
    </source>
</evidence>
<proteinExistence type="predicted"/>
<gene>
    <name evidence="2" type="ORF">FISHEDRAFT_71818</name>
</gene>
<organism evidence="2 3">
    <name type="scientific">Fistulina hepatica ATCC 64428</name>
    <dbReference type="NCBI Taxonomy" id="1128425"/>
    <lineage>
        <taxon>Eukaryota</taxon>
        <taxon>Fungi</taxon>
        <taxon>Dikarya</taxon>
        <taxon>Basidiomycota</taxon>
        <taxon>Agaricomycotina</taxon>
        <taxon>Agaricomycetes</taxon>
        <taxon>Agaricomycetidae</taxon>
        <taxon>Agaricales</taxon>
        <taxon>Fistulinaceae</taxon>
        <taxon>Fistulina</taxon>
    </lineage>
</organism>
<accession>A0A0D7AIN8</accession>
<evidence type="ECO:0000256" key="1">
    <source>
        <dbReference type="SAM" id="MobiDB-lite"/>
    </source>
</evidence>
<feature type="region of interest" description="Disordered" evidence="1">
    <location>
        <begin position="177"/>
        <end position="200"/>
    </location>
</feature>